<proteinExistence type="predicted"/>
<dbReference type="EMBL" id="JAHQIW010005744">
    <property type="protein sequence ID" value="KAJ1366996.1"/>
    <property type="molecule type" value="Genomic_DNA"/>
</dbReference>
<protein>
    <submittedName>
        <fullName evidence="1">Uncharacterized protein</fullName>
    </submittedName>
</protein>
<organism evidence="1 2">
    <name type="scientific">Parelaphostrongylus tenuis</name>
    <name type="common">Meningeal worm</name>
    <dbReference type="NCBI Taxonomy" id="148309"/>
    <lineage>
        <taxon>Eukaryota</taxon>
        <taxon>Metazoa</taxon>
        <taxon>Ecdysozoa</taxon>
        <taxon>Nematoda</taxon>
        <taxon>Chromadorea</taxon>
        <taxon>Rhabditida</taxon>
        <taxon>Rhabditina</taxon>
        <taxon>Rhabditomorpha</taxon>
        <taxon>Strongyloidea</taxon>
        <taxon>Metastrongylidae</taxon>
        <taxon>Parelaphostrongylus</taxon>
    </lineage>
</organism>
<name>A0AAD5WE84_PARTN</name>
<comment type="caution">
    <text evidence="1">The sequence shown here is derived from an EMBL/GenBank/DDBJ whole genome shotgun (WGS) entry which is preliminary data.</text>
</comment>
<keyword evidence="2" id="KW-1185">Reference proteome</keyword>
<dbReference type="AlphaFoldDB" id="A0AAD5WE84"/>
<dbReference type="Proteomes" id="UP001196413">
    <property type="component" value="Unassembled WGS sequence"/>
</dbReference>
<accession>A0AAD5WE84</accession>
<reference evidence="1" key="1">
    <citation type="submission" date="2021-06" db="EMBL/GenBank/DDBJ databases">
        <title>Parelaphostrongylus tenuis whole genome reference sequence.</title>
        <authorList>
            <person name="Garwood T.J."/>
            <person name="Larsen P.A."/>
            <person name="Fountain-Jones N.M."/>
            <person name="Garbe J.R."/>
            <person name="Macchietto M.G."/>
            <person name="Kania S.A."/>
            <person name="Gerhold R.W."/>
            <person name="Richards J.E."/>
            <person name="Wolf T.M."/>
        </authorList>
    </citation>
    <scope>NUCLEOTIDE SEQUENCE</scope>
    <source>
        <strain evidence="1">MNPRO001-30</strain>
        <tissue evidence="1">Meninges</tissue>
    </source>
</reference>
<evidence type="ECO:0000313" key="2">
    <source>
        <dbReference type="Proteomes" id="UP001196413"/>
    </source>
</evidence>
<sequence>MSLMHKILNVIEVSSKFRRERIAFGYHFGGDLINYVEEMILLVVLMEADIFNRKVKTQEVSNVLMGSQKASALGETKLFEEVGNAYDEGYYDRTFI</sequence>
<evidence type="ECO:0000313" key="1">
    <source>
        <dbReference type="EMBL" id="KAJ1366996.1"/>
    </source>
</evidence>
<gene>
    <name evidence="1" type="ORF">KIN20_027823</name>
</gene>